<sequence>MLAPERRTRADLYAAAAIAVVVVIALIIVWATSDARGTVSEPATHPAPPVTPVDHLPTSLHELWHAADATAGRALIGGGLAVTGDGGTVTGRDPMTGAQVWKYQRDIALCGVESQLGTVVATYRDDRGCSQTTLLTADSGLRRSARSSYMDREIRLSADGNYVLALGPDRMEMWRPDLVRTLEYGYVDAPVNVRTQPRKGCKLLSAASNTSRLAVLERCPDDAAVRLSVLNPAPKDNTVPEEYGSHVLTDPGAVSDKARVIAVADNRIALYLPGTDTAAPELAVFDQAANSVAVHRLTAPLADTTATTRLGSNFFVFSGNSLIALNASTLDPVWTAPDALGSPTMMASQLLMPTAAGLGVLDPMTGAQINRIPVQRTDYHREPISLAVVGPTVLELRGGQLYGLGQ</sequence>
<dbReference type="Gene3D" id="2.130.10.10">
    <property type="entry name" value="YVTN repeat-like/Quinoprotein amine dehydrogenase"/>
    <property type="match status" value="1"/>
</dbReference>
<dbReference type="SUPFAM" id="SSF50998">
    <property type="entry name" value="Quinoprotein alcohol dehydrogenase-like"/>
    <property type="match status" value="1"/>
</dbReference>
<gene>
    <name evidence="2" type="ORF">DFR76_101294</name>
</gene>
<dbReference type="EMBL" id="QQBC01000001">
    <property type="protein sequence ID" value="RDI68759.1"/>
    <property type="molecule type" value="Genomic_DNA"/>
</dbReference>
<reference evidence="2 3" key="1">
    <citation type="submission" date="2018-07" db="EMBL/GenBank/DDBJ databases">
        <title>Genomic Encyclopedia of Type Strains, Phase IV (KMG-IV): sequencing the most valuable type-strain genomes for metagenomic binning, comparative biology and taxonomic classification.</title>
        <authorList>
            <person name="Goeker M."/>
        </authorList>
    </citation>
    <scope>NUCLEOTIDE SEQUENCE [LARGE SCALE GENOMIC DNA]</scope>
    <source>
        <strain evidence="2 3">DSM 44290</strain>
    </source>
</reference>
<evidence type="ECO:0000313" key="3">
    <source>
        <dbReference type="Proteomes" id="UP000254869"/>
    </source>
</evidence>
<keyword evidence="1" id="KW-1133">Transmembrane helix</keyword>
<dbReference type="InterPro" id="IPR011047">
    <property type="entry name" value="Quinoprotein_ADH-like_sf"/>
</dbReference>
<keyword evidence="1" id="KW-0812">Transmembrane</keyword>
<evidence type="ECO:0008006" key="4">
    <source>
        <dbReference type="Google" id="ProtNLM"/>
    </source>
</evidence>
<comment type="caution">
    <text evidence="2">The sequence shown here is derived from an EMBL/GenBank/DDBJ whole genome shotgun (WGS) entry which is preliminary data.</text>
</comment>
<name>A0A370IDG0_9NOCA</name>
<evidence type="ECO:0000256" key="1">
    <source>
        <dbReference type="SAM" id="Phobius"/>
    </source>
</evidence>
<dbReference type="Proteomes" id="UP000254869">
    <property type="component" value="Unassembled WGS sequence"/>
</dbReference>
<keyword evidence="1" id="KW-0472">Membrane</keyword>
<dbReference type="RefSeq" id="WP_067990240.1">
    <property type="nucleotide sequence ID" value="NZ_QQBC01000001.1"/>
</dbReference>
<dbReference type="InterPro" id="IPR015943">
    <property type="entry name" value="WD40/YVTN_repeat-like_dom_sf"/>
</dbReference>
<dbReference type="AlphaFoldDB" id="A0A370IDG0"/>
<proteinExistence type="predicted"/>
<keyword evidence="3" id="KW-1185">Reference proteome</keyword>
<evidence type="ECO:0000313" key="2">
    <source>
        <dbReference type="EMBL" id="RDI68759.1"/>
    </source>
</evidence>
<dbReference type="STRING" id="1210086.GCA_001613105_00143"/>
<accession>A0A370IDG0</accession>
<protein>
    <recommendedName>
        <fullName evidence="4">Pyrroloquinoline-quinone binding quinoprotein</fullName>
    </recommendedName>
</protein>
<organism evidence="2 3">
    <name type="scientific">Nocardia pseudobrasiliensis</name>
    <dbReference type="NCBI Taxonomy" id="45979"/>
    <lineage>
        <taxon>Bacteria</taxon>
        <taxon>Bacillati</taxon>
        <taxon>Actinomycetota</taxon>
        <taxon>Actinomycetes</taxon>
        <taxon>Mycobacteriales</taxon>
        <taxon>Nocardiaceae</taxon>
        <taxon>Nocardia</taxon>
    </lineage>
</organism>
<feature type="transmembrane region" description="Helical" evidence="1">
    <location>
        <begin position="12"/>
        <end position="31"/>
    </location>
</feature>